<accession>A0ACC2PQ07</accession>
<evidence type="ECO:0000313" key="2">
    <source>
        <dbReference type="Proteomes" id="UP001239111"/>
    </source>
</evidence>
<dbReference type="Proteomes" id="UP001239111">
    <property type="component" value="Chromosome 1"/>
</dbReference>
<proteinExistence type="predicted"/>
<reference evidence="1" key="1">
    <citation type="submission" date="2023-04" db="EMBL/GenBank/DDBJ databases">
        <title>A chromosome-level genome assembly of the parasitoid wasp Eretmocerus hayati.</title>
        <authorList>
            <person name="Zhong Y."/>
            <person name="Liu S."/>
            <person name="Liu Y."/>
        </authorList>
    </citation>
    <scope>NUCLEOTIDE SEQUENCE</scope>
    <source>
        <strain evidence="1">ZJU_SS_LIU_2023</strain>
    </source>
</reference>
<comment type="caution">
    <text evidence="1">The sequence shown here is derived from an EMBL/GenBank/DDBJ whole genome shotgun (WGS) entry which is preliminary data.</text>
</comment>
<name>A0ACC2PQ07_9HYME</name>
<organism evidence="1 2">
    <name type="scientific">Eretmocerus hayati</name>
    <dbReference type="NCBI Taxonomy" id="131215"/>
    <lineage>
        <taxon>Eukaryota</taxon>
        <taxon>Metazoa</taxon>
        <taxon>Ecdysozoa</taxon>
        <taxon>Arthropoda</taxon>
        <taxon>Hexapoda</taxon>
        <taxon>Insecta</taxon>
        <taxon>Pterygota</taxon>
        <taxon>Neoptera</taxon>
        <taxon>Endopterygota</taxon>
        <taxon>Hymenoptera</taxon>
        <taxon>Apocrita</taxon>
        <taxon>Proctotrupomorpha</taxon>
        <taxon>Chalcidoidea</taxon>
        <taxon>Aphelinidae</taxon>
        <taxon>Aphelininae</taxon>
        <taxon>Eretmocerus</taxon>
    </lineage>
</organism>
<protein>
    <submittedName>
        <fullName evidence="1">Uncharacterized protein</fullName>
    </submittedName>
</protein>
<dbReference type="EMBL" id="CM056741">
    <property type="protein sequence ID" value="KAJ8685553.1"/>
    <property type="molecule type" value="Genomic_DNA"/>
</dbReference>
<gene>
    <name evidence="1" type="ORF">QAD02_021346</name>
</gene>
<sequence length="278" mass="30126">MISKALALDKYGSTLTLSSTRNMYSGDESQNRELEALDIDLYSIASVSVTSDELAAIQALKHLSDGGASETRDVTPAPQSPTRSENLNPQGCEIASGSGYNQLQSVVTCDEKNNLDINATIALLQGMDENSDGSQATPDRVENVGNIESELRACEGYVDLIASKVQRQSEESQFPMLTTTSNYTEDEPIERENYTTSLINRTGSDAVSEDKTLVQSDNYCESNSGKSRESVIVKCSSKTDSFHDSASTFNIVERRTPAHNSENNDGAVTHLVGTNNDE</sequence>
<keyword evidence="2" id="KW-1185">Reference proteome</keyword>
<evidence type="ECO:0000313" key="1">
    <source>
        <dbReference type="EMBL" id="KAJ8685553.1"/>
    </source>
</evidence>